<evidence type="ECO:0000313" key="2">
    <source>
        <dbReference type="EMBL" id="CAC5356582.1"/>
    </source>
</evidence>
<name>A0A6J7ZVC2_MYTCO</name>
<keyword evidence="3" id="KW-1185">Reference proteome</keyword>
<dbReference type="Proteomes" id="UP000507470">
    <property type="component" value="Unassembled WGS sequence"/>
</dbReference>
<proteinExistence type="predicted"/>
<sequence>MILPELILFSLCLLIQSSADSPVNFLGTCAFKCSMQNRTYTRAISNRENLTRIIFSSDDPTKLVMTDNGIVTGVEECFIRSGPFIILRRDILGNNTHSEYCCRKDANYDVSENIRVTHFDQWKVFHDYPHLCDVCTGVGLTGTRSFAEVGCNIPLVCPVTMEGQVQCGCDDMSKPENGFCCNDVH</sequence>
<protein>
    <submittedName>
        <fullName evidence="2">Uncharacterized protein</fullName>
    </submittedName>
</protein>
<reference evidence="2 3" key="1">
    <citation type="submission" date="2020-06" db="EMBL/GenBank/DDBJ databases">
        <authorList>
            <person name="Li R."/>
            <person name="Bekaert M."/>
        </authorList>
    </citation>
    <scope>NUCLEOTIDE SEQUENCE [LARGE SCALE GENOMIC DNA]</scope>
    <source>
        <strain evidence="3">wild</strain>
    </source>
</reference>
<keyword evidence="1" id="KW-0732">Signal</keyword>
<accession>A0A6J7ZVC2</accession>
<dbReference type="OrthoDB" id="6133237at2759"/>
<organism evidence="2 3">
    <name type="scientific">Mytilus coruscus</name>
    <name type="common">Sea mussel</name>
    <dbReference type="NCBI Taxonomy" id="42192"/>
    <lineage>
        <taxon>Eukaryota</taxon>
        <taxon>Metazoa</taxon>
        <taxon>Spiralia</taxon>
        <taxon>Lophotrochozoa</taxon>
        <taxon>Mollusca</taxon>
        <taxon>Bivalvia</taxon>
        <taxon>Autobranchia</taxon>
        <taxon>Pteriomorphia</taxon>
        <taxon>Mytilida</taxon>
        <taxon>Mytiloidea</taxon>
        <taxon>Mytilidae</taxon>
        <taxon>Mytilinae</taxon>
        <taxon>Mytilus</taxon>
    </lineage>
</organism>
<feature type="chain" id="PRO_5026700101" evidence="1">
    <location>
        <begin position="20"/>
        <end position="185"/>
    </location>
</feature>
<gene>
    <name evidence="2" type="ORF">MCOR_662</name>
</gene>
<feature type="signal peptide" evidence="1">
    <location>
        <begin position="1"/>
        <end position="19"/>
    </location>
</feature>
<dbReference type="EMBL" id="CACVKT020000160">
    <property type="protein sequence ID" value="CAC5356582.1"/>
    <property type="molecule type" value="Genomic_DNA"/>
</dbReference>
<evidence type="ECO:0000313" key="3">
    <source>
        <dbReference type="Proteomes" id="UP000507470"/>
    </source>
</evidence>
<dbReference type="AlphaFoldDB" id="A0A6J7ZVC2"/>
<evidence type="ECO:0000256" key="1">
    <source>
        <dbReference type="SAM" id="SignalP"/>
    </source>
</evidence>